<dbReference type="WBParaSite" id="TCNE_0001434301-mRNA-1">
    <property type="protein sequence ID" value="TCNE_0001434301-mRNA-1"/>
    <property type="gene ID" value="TCNE_0001434301"/>
</dbReference>
<reference evidence="3 4" key="2">
    <citation type="submission" date="2018-11" db="EMBL/GenBank/DDBJ databases">
        <authorList>
            <consortium name="Pathogen Informatics"/>
        </authorList>
    </citation>
    <scope>NUCLEOTIDE SEQUENCE [LARGE SCALE GENOMIC DNA]</scope>
</reference>
<proteinExistence type="predicted"/>
<evidence type="ECO:0000313" key="4">
    <source>
        <dbReference type="Proteomes" id="UP000050794"/>
    </source>
</evidence>
<dbReference type="Pfam" id="PF24888">
    <property type="entry name" value="DUF7741"/>
    <property type="match status" value="1"/>
</dbReference>
<feature type="domain" description="DUF7741" evidence="2">
    <location>
        <begin position="57"/>
        <end position="129"/>
    </location>
</feature>
<accession>A0A183V0S3</accession>
<sequence>MELQYSRETTATMIIFAQETVAHLMRNFLEPGQLVVRTNRFEMKQRCVLLKKERRTCHCGILNIPPIGILNITCDEAHSCNGSFCVTERGPYPHSYCGTDWDPMVEGCVSRPGEDEICTCMQDFCNFPYPEANGSTTTAGPTTTSAAITAPTATETTTVTITATQPPTTTSAPDLTTSTAPGATTTTVATTATEVPTTTSAPNMTTSTAPGGTTTAINTTATGALTTTSAPSMTTSTASGATTTTVASTATGVLTTTSAANLTTSTAPGATTITVTTAAA</sequence>
<dbReference type="InterPro" id="IPR056643">
    <property type="entry name" value="DUF7741"/>
</dbReference>
<evidence type="ECO:0000259" key="2">
    <source>
        <dbReference type="Pfam" id="PF24888"/>
    </source>
</evidence>
<dbReference type="Proteomes" id="UP000050794">
    <property type="component" value="Unassembled WGS sequence"/>
</dbReference>
<reference evidence="5" key="1">
    <citation type="submission" date="2016-06" db="UniProtKB">
        <authorList>
            <consortium name="WormBaseParasite"/>
        </authorList>
    </citation>
    <scope>IDENTIFICATION</scope>
</reference>
<organism evidence="4 5">
    <name type="scientific">Toxocara canis</name>
    <name type="common">Canine roundworm</name>
    <dbReference type="NCBI Taxonomy" id="6265"/>
    <lineage>
        <taxon>Eukaryota</taxon>
        <taxon>Metazoa</taxon>
        <taxon>Ecdysozoa</taxon>
        <taxon>Nematoda</taxon>
        <taxon>Chromadorea</taxon>
        <taxon>Rhabditida</taxon>
        <taxon>Spirurina</taxon>
        <taxon>Ascaridomorpha</taxon>
        <taxon>Ascaridoidea</taxon>
        <taxon>Toxocaridae</taxon>
        <taxon>Toxocara</taxon>
    </lineage>
</organism>
<keyword evidence="4" id="KW-1185">Reference proteome</keyword>
<evidence type="ECO:0000313" key="5">
    <source>
        <dbReference type="WBParaSite" id="TCNE_0001434301-mRNA-1"/>
    </source>
</evidence>
<feature type="region of interest" description="Disordered" evidence="1">
    <location>
        <begin position="164"/>
        <end position="186"/>
    </location>
</feature>
<evidence type="ECO:0000256" key="1">
    <source>
        <dbReference type="SAM" id="MobiDB-lite"/>
    </source>
</evidence>
<name>A0A183V0S3_TOXCA</name>
<protein>
    <submittedName>
        <fullName evidence="5">Submaxillary mucin-like protein</fullName>
    </submittedName>
</protein>
<dbReference type="EMBL" id="UYWY01022198">
    <property type="protein sequence ID" value="VDM45664.1"/>
    <property type="molecule type" value="Genomic_DNA"/>
</dbReference>
<gene>
    <name evidence="3" type="ORF">TCNE_LOCUS14343</name>
</gene>
<dbReference type="AlphaFoldDB" id="A0A183V0S3"/>
<evidence type="ECO:0000313" key="3">
    <source>
        <dbReference type="EMBL" id="VDM45664.1"/>
    </source>
</evidence>